<evidence type="ECO:0000313" key="1">
    <source>
        <dbReference type="EMBL" id="MEN3747841.1"/>
    </source>
</evidence>
<dbReference type="Proteomes" id="UP001427805">
    <property type="component" value="Unassembled WGS sequence"/>
</dbReference>
<reference evidence="1 2" key="1">
    <citation type="submission" date="2024-05" db="EMBL/GenBank/DDBJ databases">
        <title>Sphingomonas sp. HF-S3 16S ribosomal RNA gene Genome sequencing and assembly.</title>
        <authorList>
            <person name="Lee H."/>
        </authorList>
    </citation>
    <scope>NUCLEOTIDE SEQUENCE [LARGE SCALE GENOMIC DNA]</scope>
    <source>
        <strain evidence="1 2">HF-S3</strain>
    </source>
</reference>
<dbReference type="RefSeq" id="WP_346246850.1">
    <property type="nucleotide sequence ID" value="NZ_JBDIZK010000006.1"/>
</dbReference>
<accession>A0ABV0BAF4</accession>
<evidence type="ECO:0000313" key="2">
    <source>
        <dbReference type="Proteomes" id="UP001427805"/>
    </source>
</evidence>
<dbReference type="EMBL" id="JBDIZK010000006">
    <property type="protein sequence ID" value="MEN3747841.1"/>
    <property type="molecule type" value="Genomic_DNA"/>
</dbReference>
<name>A0ABV0BAF4_9SPHN</name>
<keyword evidence="2" id="KW-1185">Reference proteome</keyword>
<organism evidence="1 2">
    <name type="scientific">Sphingomonas rustica</name>
    <dbReference type="NCBI Taxonomy" id="3103142"/>
    <lineage>
        <taxon>Bacteria</taxon>
        <taxon>Pseudomonadati</taxon>
        <taxon>Pseudomonadota</taxon>
        <taxon>Alphaproteobacteria</taxon>
        <taxon>Sphingomonadales</taxon>
        <taxon>Sphingomonadaceae</taxon>
        <taxon>Sphingomonas</taxon>
    </lineage>
</organism>
<protein>
    <submittedName>
        <fullName evidence="1">Uncharacterized protein</fullName>
    </submittedName>
</protein>
<proteinExistence type="predicted"/>
<sequence length="63" mass="6933">MRIGEMVCKRCAGGTFLRDGITDENIRIDSLRPHFVAAGIPVPEQETNAWIAVLMSRGTSRTS</sequence>
<gene>
    <name evidence="1" type="ORF">TPR58_11740</name>
</gene>
<comment type="caution">
    <text evidence="1">The sequence shown here is derived from an EMBL/GenBank/DDBJ whole genome shotgun (WGS) entry which is preliminary data.</text>
</comment>